<dbReference type="PANTHER" id="PTHR43187">
    <property type="entry name" value="GLUTAMINE AMIDOTRANSFERASE DUG3-RELATED"/>
    <property type="match status" value="1"/>
</dbReference>
<dbReference type="Proteomes" id="UP000217289">
    <property type="component" value="Chromosome"/>
</dbReference>
<dbReference type="InterPro" id="IPR052373">
    <property type="entry name" value="Gamma-glu_amide_hydrolase"/>
</dbReference>
<gene>
    <name evidence="3" type="ORF">MEBOL_007782</name>
</gene>
<dbReference type="PROSITE" id="PS51278">
    <property type="entry name" value="GATASE_TYPE_2"/>
    <property type="match status" value="1"/>
</dbReference>
<name>A0A250IT03_9BACT</name>
<protein>
    <submittedName>
        <fullName evidence="3">Class II glutamine amidotransferase</fullName>
    </submittedName>
</protein>
<keyword evidence="1 3" id="KW-0315">Glutamine amidotransferase</keyword>
<keyword evidence="4" id="KW-1185">Reference proteome</keyword>
<organism evidence="3 4">
    <name type="scientific">Melittangium boletus DSM 14713</name>
    <dbReference type="NCBI Taxonomy" id="1294270"/>
    <lineage>
        <taxon>Bacteria</taxon>
        <taxon>Pseudomonadati</taxon>
        <taxon>Myxococcota</taxon>
        <taxon>Myxococcia</taxon>
        <taxon>Myxococcales</taxon>
        <taxon>Cystobacterineae</taxon>
        <taxon>Archangiaceae</taxon>
        <taxon>Melittangium</taxon>
    </lineage>
</organism>
<dbReference type="Gene3D" id="3.60.20.10">
    <property type="entry name" value="Glutamine Phosphoribosylpyrophosphate, subunit 1, domain 1"/>
    <property type="match status" value="1"/>
</dbReference>
<evidence type="ECO:0000259" key="2">
    <source>
        <dbReference type="PROSITE" id="PS51278"/>
    </source>
</evidence>
<dbReference type="InterPro" id="IPR026869">
    <property type="entry name" value="EgtC-like"/>
</dbReference>
<dbReference type="EMBL" id="CP022163">
    <property type="protein sequence ID" value="ATB34281.1"/>
    <property type="molecule type" value="Genomic_DNA"/>
</dbReference>
<evidence type="ECO:0000313" key="3">
    <source>
        <dbReference type="EMBL" id="ATB34281.1"/>
    </source>
</evidence>
<dbReference type="GO" id="GO:0016740">
    <property type="term" value="F:transferase activity"/>
    <property type="evidence" value="ECO:0007669"/>
    <property type="project" value="UniProtKB-KW"/>
</dbReference>
<reference evidence="3 4" key="1">
    <citation type="submission" date="2017-06" db="EMBL/GenBank/DDBJ databases">
        <authorList>
            <person name="Kim H.J."/>
            <person name="Triplett B.A."/>
        </authorList>
    </citation>
    <scope>NUCLEOTIDE SEQUENCE [LARGE SCALE GENOMIC DNA]</scope>
    <source>
        <strain evidence="3 4">DSM 14713</strain>
    </source>
</reference>
<sequence length="284" mass="31289">MCRLFGFRSSVPTAVHPSLVTEKNSLLQQSREHKDGWGIAAYPVGDSPSVAHGLGPAHCDPDFERVSSQVSSRTVVAHIRLASVGSVERCNAHPFTHGRWCFVHNGTLKNFALHQKSLEGLIREDLRVRIQGATDSERCFYLFLTRLSEQRQCLVGPACVEKVARALAETMGLVAAITDMPGQDGSSMNFLVTNGDVMVATRRNRTLFLSDTAPETGRCAHRANAGPPRPGTRLEQFVLASERLSGEDHWHQVGEDEIIGVDNNLVFHQWKVQELYARALSGPP</sequence>
<dbReference type="Pfam" id="PF13230">
    <property type="entry name" value="GATase_4"/>
    <property type="match status" value="1"/>
</dbReference>
<evidence type="ECO:0000313" key="4">
    <source>
        <dbReference type="Proteomes" id="UP000217289"/>
    </source>
</evidence>
<evidence type="ECO:0000256" key="1">
    <source>
        <dbReference type="ARBA" id="ARBA00022962"/>
    </source>
</evidence>
<dbReference type="InterPro" id="IPR017932">
    <property type="entry name" value="GATase_2_dom"/>
</dbReference>
<dbReference type="PANTHER" id="PTHR43187:SF1">
    <property type="entry name" value="GLUTAMINE AMIDOTRANSFERASE DUG3-RELATED"/>
    <property type="match status" value="1"/>
</dbReference>
<dbReference type="CDD" id="cd01908">
    <property type="entry name" value="YafJ"/>
    <property type="match status" value="1"/>
</dbReference>
<dbReference type="RefSeq" id="WP_095982209.1">
    <property type="nucleotide sequence ID" value="NZ_CP022163.1"/>
</dbReference>
<proteinExistence type="predicted"/>
<dbReference type="SUPFAM" id="SSF56235">
    <property type="entry name" value="N-terminal nucleophile aminohydrolases (Ntn hydrolases)"/>
    <property type="match status" value="1"/>
</dbReference>
<dbReference type="KEGG" id="mbd:MEBOL_007782"/>
<keyword evidence="3" id="KW-0808">Transferase</keyword>
<dbReference type="OrthoDB" id="9804310at2"/>
<dbReference type="AlphaFoldDB" id="A0A250IT03"/>
<feature type="domain" description="Glutamine amidotransferase type-2" evidence="2">
    <location>
        <begin position="2"/>
        <end position="284"/>
    </location>
</feature>
<dbReference type="InterPro" id="IPR029055">
    <property type="entry name" value="Ntn_hydrolases_N"/>
</dbReference>
<accession>A0A250IT03</accession>